<evidence type="ECO:0000313" key="8">
    <source>
        <dbReference type="Proteomes" id="UP000327013"/>
    </source>
</evidence>
<dbReference type="Gene3D" id="1.25.40.10">
    <property type="entry name" value="Tetratricopeptide repeat domain"/>
    <property type="match status" value="2"/>
</dbReference>
<gene>
    <name evidence="7" type="ORF">FH972_005776</name>
</gene>
<dbReference type="InterPro" id="IPR002885">
    <property type="entry name" value="PPR_rpt"/>
</dbReference>
<proteinExistence type="inferred from homology"/>
<feature type="repeat" description="PPR" evidence="6">
    <location>
        <begin position="135"/>
        <end position="169"/>
    </location>
</feature>
<dbReference type="OrthoDB" id="1717827at2759"/>
<keyword evidence="8" id="KW-1185">Reference proteome</keyword>
<evidence type="ECO:0000256" key="1">
    <source>
        <dbReference type="ARBA" id="ARBA00004173"/>
    </source>
</evidence>
<feature type="repeat" description="PPR" evidence="6">
    <location>
        <begin position="170"/>
        <end position="204"/>
    </location>
</feature>
<reference evidence="7 8" key="1">
    <citation type="submission" date="2019-06" db="EMBL/GenBank/DDBJ databases">
        <title>A chromosomal-level reference genome of Carpinus fangiana (Coryloideae, Betulaceae).</title>
        <authorList>
            <person name="Yang X."/>
            <person name="Wang Z."/>
            <person name="Zhang L."/>
            <person name="Hao G."/>
            <person name="Liu J."/>
            <person name="Yang Y."/>
        </authorList>
    </citation>
    <scope>NUCLEOTIDE SEQUENCE [LARGE SCALE GENOMIC DNA]</scope>
    <source>
        <strain evidence="7">Cfa_2016G</strain>
        <tissue evidence="7">Leaf</tissue>
    </source>
</reference>
<keyword evidence="5" id="KW-0496">Mitochondrion</keyword>
<evidence type="ECO:0000256" key="3">
    <source>
        <dbReference type="ARBA" id="ARBA00022737"/>
    </source>
</evidence>
<dbReference type="PANTHER" id="PTHR45717:SF8">
    <property type="entry name" value="OS01G0301000 PROTEIN"/>
    <property type="match status" value="1"/>
</dbReference>
<accession>A0A5N6QQM8</accession>
<dbReference type="SUPFAM" id="SSF48452">
    <property type="entry name" value="TPR-like"/>
    <property type="match status" value="1"/>
</dbReference>
<organism evidence="7 8">
    <name type="scientific">Carpinus fangiana</name>
    <dbReference type="NCBI Taxonomy" id="176857"/>
    <lineage>
        <taxon>Eukaryota</taxon>
        <taxon>Viridiplantae</taxon>
        <taxon>Streptophyta</taxon>
        <taxon>Embryophyta</taxon>
        <taxon>Tracheophyta</taxon>
        <taxon>Spermatophyta</taxon>
        <taxon>Magnoliopsida</taxon>
        <taxon>eudicotyledons</taxon>
        <taxon>Gunneridae</taxon>
        <taxon>Pentapetalae</taxon>
        <taxon>rosids</taxon>
        <taxon>fabids</taxon>
        <taxon>Fagales</taxon>
        <taxon>Betulaceae</taxon>
        <taxon>Carpinus</taxon>
    </lineage>
</organism>
<evidence type="ECO:0000256" key="4">
    <source>
        <dbReference type="ARBA" id="ARBA00022946"/>
    </source>
</evidence>
<dbReference type="Proteomes" id="UP000327013">
    <property type="component" value="Chromosome 2"/>
</dbReference>
<evidence type="ECO:0000256" key="5">
    <source>
        <dbReference type="ARBA" id="ARBA00023128"/>
    </source>
</evidence>
<comment type="subcellular location">
    <subcellularLocation>
        <location evidence="1">Mitochondrion</location>
    </subcellularLocation>
</comment>
<dbReference type="Pfam" id="PF13041">
    <property type="entry name" value="PPR_2"/>
    <property type="match status" value="1"/>
</dbReference>
<keyword evidence="3" id="KW-0677">Repeat</keyword>
<name>A0A5N6QQM8_9ROSI</name>
<dbReference type="AlphaFoldDB" id="A0A5N6QQM8"/>
<dbReference type="NCBIfam" id="TIGR00756">
    <property type="entry name" value="PPR"/>
    <property type="match status" value="1"/>
</dbReference>
<dbReference type="FunFam" id="1.25.40.10:FF:000385">
    <property type="entry name" value="Pentatricopeptide repeat-containing protein mitochondrial"/>
    <property type="match status" value="1"/>
</dbReference>
<evidence type="ECO:0008006" key="9">
    <source>
        <dbReference type="Google" id="ProtNLM"/>
    </source>
</evidence>
<evidence type="ECO:0000256" key="6">
    <source>
        <dbReference type="PROSITE-ProRule" id="PRU00708"/>
    </source>
</evidence>
<evidence type="ECO:0000313" key="7">
    <source>
        <dbReference type="EMBL" id="KAE8009334.1"/>
    </source>
</evidence>
<dbReference type="InterPro" id="IPR011990">
    <property type="entry name" value="TPR-like_helical_dom_sf"/>
</dbReference>
<dbReference type="PROSITE" id="PS51375">
    <property type="entry name" value="PPR"/>
    <property type="match status" value="2"/>
</dbReference>
<dbReference type="GO" id="GO:0003729">
    <property type="term" value="F:mRNA binding"/>
    <property type="evidence" value="ECO:0007669"/>
    <property type="project" value="UniProtKB-ARBA"/>
</dbReference>
<dbReference type="EMBL" id="CM017322">
    <property type="protein sequence ID" value="KAE8009334.1"/>
    <property type="molecule type" value="Genomic_DNA"/>
</dbReference>
<protein>
    <recommendedName>
        <fullName evidence="9">Pentacotripeptide-repeat region of PRORP domain-containing protein</fullName>
    </recommendedName>
</protein>
<sequence length="498" mass="57175">MSLTRTNPSRPISAGHWLITIRRLCTAVAETATKGNWDRLYRRLSALGATGGSVSETLDKYIAEGNLVRKPIRCIKELRKYGRFQHALEIMDWMEKKKINYNSTDHALRLDLISKTKGILAAEEYFNILPPTAKDRLTYGALLNCYCKELMEDKALALFEKMGELNFLSSDLAFNNLMSLYMRLNQPEKVPPLVQEMERRSIPPSTFTYNIWMNSYASLNDMEGVERVMREDESKCDWTKYSNLAAIYVKARLFEKAESALKKLEEVMKPPRREAYHYMISLYAGTNNLDEVNRVWNSLKSTFPKVNNMSYLAMLQALRRLKGGGVDSLTKCYEEWESNCSSYDVRLANVAISVYLSQDMFKEASLVFDTAIKRCRGPFFAARESFMVYFLKTHQLDLARSHLEAAVSEVKDSKWRPTPATAAAFLKYFEAEKDVDGAEKFCSVLKTFDCLTSNIYHLLLKTYIAAGKSAPKMRQRLEEDHIEISLDLEKLLERVCPS</sequence>
<comment type="similarity">
    <text evidence="2">Belongs to the PPR family. P subfamily.</text>
</comment>
<dbReference type="PANTHER" id="PTHR45717">
    <property type="entry name" value="OS12G0527900 PROTEIN"/>
    <property type="match status" value="1"/>
</dbReference>
<dbReference type="Pfam" id="PF01535">
    <property type="entry name" value="PPR"/>
    <property type="match status" value="1"/>
</dbReference>
<evidence type="ECO:0000256" key="2">
    <source>
        <dbReference type="ARBA" id="ARBA00007626"/>
    </source>
</evidence>
<dbReference type="FunFam" id="1.25.40.10:FF:000618">
    <property type="entry name" value="Pentatricopeptide repeat-containing protein mitochondrial"/>
    <property type="match status" value="1"/>
</dbReference>
<dbReference type="GO" id="GO:0005739">
    <property type="term" value="C:mitochondrion"/>
    <property type="evidence" value="ECO:0007669"/>
    <property type="project" value="UniProtKB-SubCell"/>
</dbReference>
<keyword evidence="4" id="KW-0809">Transit peptide</keyword>